<proteinExistence type="predicted"/>
<dbReference type="PROSITE" id="PS50943">
    <property type="entry name" value="HTH_CROC1"/>
    <property type="match status" value="1"/>
</dbReference>
<dbReference type="Pfam" id="PF17200">
    <property type="entry name" value="sCache_2"/>
    <property type="match status" value="1"/>
</dbReference>
<keyword evidence="5 6" id="KW-0472">Membrane</keyword>
<keyword evidence="2" id="KW-1003">Cell membrane</keyword>
<evidence type="ECO:0000313" key="8">
    <source>
        <dbReference type="EMBL" id="OIQ99482.1"/>
    </source>
</evidence>
<feature type="transmembrane region" description="Helical" evidence="6">
    <location>
        <begin position="184"/>
        <end position="206"/>
    </location>
</feature>
<reference evidence="8" key="1">
    <citation type="submission" date="2016-10" db="EMBL/GenBank/DDBJ databases">
        <title>Sequence of Gallionella enrichment culture.</title>
        <authorList>
            <person name="Poehlein A."/>
            <person name="Muehling M."/>
            <person name="Daniel R."/>
        </authorList>
    </citation>
    <scope>NUCLEOTIDE SEQUENCE</scope>
</reference>
<dbReference type="AlphaFoldDB" id="A0A1J5RUX8"/>
<evidence type="ECO:0000256" key="4">
    <source>
        <dbReference type="ARBA" id="ARBA00022989"/>
    </source>
</evidence>
<sequence>MKLLTKLLLIVFGAVTGMVLLGGFAVTSLRSTMLQERQQSMQLLVKMATRQVEHYQDLERSGKLSRDDAQTAAKDAMRAMRDGENYVFVRTGDNLRMSLVHPDPRKENKESDGGTLPDGQAVTDVYLQALHNTNFAFVSIYTKRPNGDVMVPKLSAIQRVPDWNWVIGSGDFVDDIDRAYWHHLIQFLVIGGIVLLAVIALAVVLARGILRQLGGEPHDAAESMRKIANGDLAVEIKLKEDDSSSLMASLKLMQMKLKNITSAIQENTASLDEQIQIFNASTKTYAQSKSDDDLNNMLKSIQKLWKIADILGKSVSRFKS</sequence>
<dbReference type="EMBL" id="MLJW01000105">
    <property type="protein sequence ID" value="OIQ99482.1"/>
    <property type="molecule type" value="Genomic_DNA"/>
</dbReference>
<dbReference type="InterPro" id="IPR033480">
    <property type="entry name" value="sCache_2"/>
</dbReference>
<comment type="subcellular location">
    <subcellularLocation>
        <location evidence="1">Cell membrane</location>
        <topology evidence="1">Multi-pass membrane protein</topology>
    </subcellularLocation>
</comment>
<evidence type="ECO:0000256" key="2">
    <source>
        <dbReference type="ARBA" id="ARBA00022475"/>
    </source>
</evidence>
<evidence type="ECO:0000256" key="1">
    <source>
        <dbReference type="ARBA" id="ARBA00004651"/>
    </source>
</evidence>
<evidence type="ECO:0000259" key="7">
    <source>
        <dbReference type="PROSITE" id="PS50943"/>
    </source>
</evidence>
<comment type="caution">
    <text evidence="8">The sequence shown here is derived from an EMBL/GenBank/DDBJ whole genome shotgun (WGS) entry which is preliminary data.</text>
</comment>
<evidence type="ECO:0000256" key="5">
    <source>
        <dbReference type="ARBA" id="ARBA00023136"/>
    </source>
</evidence>
<feature type="transmembrane region" description="Helical" evidence="6">
    <location>
        <begin position="7"/>
        <end position="26"/>
    </location>
</feature>
<accession>A0A1J5RUX8</accession>
<dbReference type="PANTHER" id="PTHR32089">
    <property type="entry name" value="METHYL-ACCEPTING CHEMOTAXIS PROTEIN MCPB"/>
    <property type="match status" value="1"/>
</dbReference>
<dbReference type="CDD" id="cd17529">
    <property type="entry name" value="HAMP_I"/>
    <property type="match status" value="1"/>
</dbReference>
<dbReference type="InterPro" id="IPR001387">
    <property type="entry name" value="Cro/C1-type_HTH"/>
</dbReference>
<dbReference type="Gene3D" id="3.30.450.20">
    <property type="entry name" value="PAS domain"/>
    <property type="match status" value="1"/>
</dbReference>
<evidence type="ECO:0000256" key="3">
    <source>
        <dbReference type="ARBA" id="ARBA00022692"/>
    </source>
</evidence>
<feature type="domain" description="HTH cro/C1-type" evidence="7">
    <location>
        <begin position="300"/>
        <end position="318"/>
    </location>
</feature>
<dbReference type="SMART" id="SM01049">
    <property type="entry name" value="Cache_2"/>
    <property type="match status" value="1"/>
</dbReference>
<dbReference type="PANTHER" id="PTHR32089:SF112">
    <property type="entry name" value="LYSOZYME-LIKE PROTEIN-RELATED"/>
    <property type="match status" value="1"/>
</dbReference>
<organism evidence="8">
    <name type="scientific">mine drainage metagenome</name>
    <dbReference type="NCBI Taxonomy" id="410659"/>
    <lineage>
        <taxon>unclassified sequences</taxon>
        <taxon>metagenomes</taxon>
        <taxon>ecological metagenomes</taxon>
    </lineage>
</organism>
<keyword evidence="4 6" id="KW-1133">Transmembrane helix</keyword>
<gene>
    <name evidence="8" type="primary">mcp4_11</name>
    <name evidence="8" type="ORF">GALL_184190</name>
</gene>
<protein>
    <submittedName>
        <fullName evidence="8">Methyl-accepting chemotaxis protein 4</fullName>
    </submittedName>
</protein>
<dbReference type="Gene3D" id="6.10.340.10">
    <property type="match status" value="1"/>
</dbReference>
<keyword evidence="3 6" id="KW-0812">Transmembrane</keyword>
<dbReference type="GO" id="GO:0005886">
    <property type="term" value="C:plasma membrane"/>
    <property type="evidence" value="ECO:0007669"/>
    <property type="project" value="UniProtKB-SubCell"/>
</dbReference>
<evidence type="ECO:0000256" key="6">
    <source>
        <dbReference type="SAM" id="Phobius"/>
    </source>
</evidence>
<name>A0A1J5RUX8_9ZZZZ</name>